<dbReference type="EC" id="3.5.4.16" evidence="2"/>
<gene>
    <name evidence="2 3" type="primary">folE2</name>
    <name evidence="3" type="ORF">ACFQ4M_07910</name>
</gene>
<evidence type="ECO:0000313" key="3">
    <source>
        <dbReference type="EMBL" id="MFD1263508.1"/>
    </source>
</evidence>
<dbReference type="Proteomes" id="UP001597158">
    <property type="component" value="Unassembled WGS sequence"/>
</dbReference>
<comment type="pathway">
    <text evidence="2">Cofactor biosynthesis; 7,8-dihydroneopterin triphosphate biosynthesis; 7,8-dihydroneopterin triphosphate from GTP: step 1/1.</text>
</comment>
<sequence>MNAPDKFFLPDVQASADHRALPIQRVGVRGLRYPMSLRDSAGSVQHTVVTLEMTVGLPADVKGTHMSRFVELLEAEREALDLAGLRRLFADMLVRLEADSGRIEARFPWFINKLAPVSGVASLLDMDACVVVERVEDGVVATTLEVTVPVTSLCPCSKKISAYGAHNQRSHITLKARLRGDLDIDALVRMAEEEASCEVFGLLKRPDEKWVTERAYDNPKFVEDLVRDIALRLRADARIDAWSVQSENFESIHNHSAYALIEGENAAE</sequence>
<name>A0ABW3WFI2_9RHOO</name>
<feature type="site" description="May be catalytically important" evidence="2">
    <location>
        <position position="154"/>
    </location>
</feature>
<dbReference type="EMBL" id="JBHTMC010000014">
    <property type="protein sequence ID" value="MFD1263508.1"/>
    <property type="molecule type" value="Genomic_DNA"/>
</dbReference>
<reference evidence="4" key="1">
    <citation type="journal article" date="2019" name="Int. J. Syst. Evol. Microbiol.">
        <title>The Global Catalogue of Microorganisms (GCM) 10K type strain sequencing project: providing services to taxonomists for standard genome sequencing and annotation.</title>
        <authorList>
            <consortium name="The Broad Institute Genomics Platform"/>
            <consortium name="The Broad Institute Genome Sequencing Center for Infectious Disease"/>
            <person name="Wu L."/>
            <person name="Ma J."/>
        </authorList>
    </citation>
    <scope>NUCLEOTIDE SEQUENCE [LARGE SCALE GENOMIC DNA]</scope>
    <source>
        <strain evidence="4">CCUG 48884</strain>
    </source>
</reference>
<dbReference type="HAMAP" id="MF_01527_B">
    <property type="entry name" value="GTP_cyclohydrol_B"/>
    <property type="match status" value="1"/>
</dbReference>
<dbReference type="InterPro" id="IPR003801">
    <property type="entry name" value="GTP_cyclohydrolase_FolE2/MptA"/>
</dbReference>
<keyword evidence="4" id="KW-1185">Reference proteome</keyword>
<dbReference type="RefSeq" id="WP_277833497.1">
    <property type="nucleotide sequence ID" value="NZ_JARQZE010000008.1"/>
</dbReference>
<proteinExistence type="inferred from homology"/>
<organism evidence="3 4">
    <name type="scientific">Thauera mechernichensis</name>
    <dbReference type="NCBI Taxonomy" id="82788"/>
    <lineage>
        <taxon>Bacteria</taxon>
        <taxon>Pseudomonadati</taxon>
        <taxon>Pseudomonadota</taxon>
        <taxon>Betaproteobacteria</taxon>
        <taxon>Rhodocyclales</taxon>
        <taxon>Zoogloeaceae</taxon>
        <taxon>Thauera</taxon>
    </lineage>
</organism>
<dbReference type="GO" id="GO:0003934">
    <property type="term" value="F:GTP cyclohydrolase I activity"/>
    <property type="evidence" value="ECO:0007669"/>
    <property type="project" value="UniProtKB-EC"/>
</dbReference>
<dbReference type="PANTHER" id="PTHR36445:SF1">
    <property type="entry name" value="GTP CYCLOHYDROLASE MPTA"/>
    <property type="match status" value="1"/>
</dbReference>
<dbReference type="PANTHER" id="PTHR36445">
    <property type="entry name" value="GTP CYCLOHYDROLASE MPTA"/>
    <property type="match status" value="1"/>
</dbReference>
<protein>
    <recommendedName>
        <fullName evidence="2">GTP cyclohydrolase FolE2</fullName>
        <ecNumber evidence="2">3.5.4.16</ecNumber>
    </recommendedName>
</protein>
<keyword evidence="1 2" id="KW-0378">Hydrolase</keyword>
<dbReference type="InterPro" id="IPR022838">
    <property type="entry name" value="GTP_cyclohydrolase_FolE2"/>
</dbReference>
<dbReference type="Pfam" id="PF02649">
    <property type="entry name" value="GCHY-1"/>
    <property type="match status" value="1"/>
</dbReference>
<comment type="similarity">
    <text evidence="2">Belongs to the GTP cyclohydrolase IV family.</text>
</comment>
<comment type="function">
    <text evidence="2">Converts GTP to 7,8-dihydroneopterin triphosphate.</text>
</comment>
<comment type="caution">
    <text evidence="3">The sequence shown here is derived from an EMBL/GenBank/DDBJ whole genome shotgun (WGS) entry which is preliminary data.</text>
</comment>
<comment type="catalytic activity">
    <reaction evidence="2">
        <text>GTP + H2O = 7,8-dihydroneopterin 3'-triphosphate + formate + H(+)</text>
        <dbReference type="Rhea" id="RHEA:17473"/>
        <dbReference type="ChEBI" id="CHEBI:15377"/>
        <dbReference type="ChEBI" id="CHEBI:15378"/>
        <dbReference type="ChEBI" id="CHEBI:15740"/>
        <dbReference type="ChEBI" id="CHEBI:37565"/>
        <dbReference type="ChEBI" id="CHEBI:58462"/>
        <dbReference type="EC" id="3.5.4.16"/>
    </reaction>
</comment>
<dbReference type="NCBIfam" id="NF010200">
    <property type="entry name" value="PRK13674.1-1"/>
    <property type="match status" value="1"/>
</dbReference>
<evidence type="ECO:0000313" key="4">
    <source>
        <dbReference type="Proteomes" id="UP001597158"/>
    </source>
</evidence>
<evidence type="ECO:0000256" key="1">
    <source>
        <dbReference type="ARBA" id="ARBA00022801"/>
    </source>
</evidence>
<evidence type="ECO:0000256" key="2">
    <source>
        <dbReference type="HAMAP-Rule" id="MF_01527"/>
    </source>
</evidence>
<accession>A0ABW3WFI2</accession>
<dbReference type="Gene3D" id="3.10.270.10">
    <property type="entry name" value="Urate Oxidase"/>
    <property type="match status" value="1"/>
</dbReference>